<dbReference type="InParanoid" id="A0A3P8ZJ67"/>
<accession>A0A3P8ZJ67</accession>
<dbReference type="GeneTree" id="ENSGT01000000217612"/>
<dbReference type="PROSITE" id="PS50294">
    <property type="entry name" value="WD_REPEATS_REGION"/>
    <property type="match status" value="3"/>
</dbReference>
<reference evidence="3" key="3">
    <citation type="submission" date="2025-08" db="UniProtKB">
        <authorList>
            <consortium name="Ensembl"/>
        </authorList>
    </citation>
    <scope>IDENTIFICATION</scope>
</reference>
<proteinExistence type="predicted"/>
<dbReference type="OMA" id="ELWWSIM"/>
<evidence type="ECO:0000313" key="3">
    <source>
        <dbReference type="Ensembl" id="ENSELUP00000028498.3"/>
    </source>
</evidence>
<dbReference type="Pfam" id="PF00400">
    <property type="entry name" value="WD40"/>
    <property type="match status" value="4"/>
</dbReference>
<feature type="region of interest" description="Disordered" evidence="2">
    <location>
        <begin position="737"/>
        <end position="757"/>
    </location>
</feature>
<dbReference type="AlphaFoldDB" id="A0A3P8ZJ67"/>
<sequence>MATMIGLDNKPSVLIHGLQHLCHFPSVDPVLHMTYGEGAAGFVSLHRNGVVTFYHPDGRLRDAPCTSVPYAGLTSTRLPGRLAGWGPGSRLTLLDGELRLLADALDPLDVRVCQVTERSLELVTAGMGNVCVWCLTPMVCQVRVTEGFGHDSIFTQLALAPGGPERPHRAFVFYRNAVVVVNLTAGHVLEHRRNLHPRDITALAYSSSSDCVVTASKDVSIRVWGPDWSLQMAFVGHSGLVTSLVSCPESGLLLSASLDGTLRSWSLEEGDQVQCVLFQGVAPPVALGGPMKGATFYTFSQRGVDFWTSTSLYDLHCRLGGKLGGPVRQILVTPSQPPYPTRVLCVSGDSDITLVAAETGDVLTSFSAGRRVRCAEYCLTKEMALVLMEDGALIWASTLTNPATLVDELEGFGQRPWQREEQTDIEGDKGLAGPGPASCMVLYSNIADGQRALEDWKSLQDRRGQRPSNKKPLQDAKNRFLVMSGHDHGCVSVLRLDTGKLQYRTPAHHGQRIPSLEADPEHSYLLTAGEDKAVLVWKVFPYAQECLSLLLNIVCGQPPLRLALLGPLLALAFQEPATATYGLVHFNLLNQSRADHEPSDDHLDAITGLCVCPPLRVFASSSQDGTVRLWDEENCLLRTIHLSAEPECLAYSGERGDLLLGIRGDLYRIRSTHLPHDFHLQLCTEMSDTVPDQPINPTPTTKTKPVVSAMPEEQPQGKQDLNKDPVYEGLLARNRDLASLQEGTAERKKRKPPATPITRKEAFDRYMRMIYSPLFNIKQVGDEDMFDLHAALFPPKLPELRPLTPPASREGFFPNSNLAKPLPPVTNPGQVGEPAPAQRNPMGFKPNSVLVGQLWPDVVVENTVPKKTFRLTFREPPCPEQEVADETDDVKLLVHRIDEELDICPPVMLVGTPPEHESPPLPPPLPEKPAYAEKTPKPGTLPPTPPRTWTPSPPRTSIPEIPGFLRQFLEEDWFKGIYPDQRLIQGSLCPEEFSMQILEHMQACGDQPKLKMLDALLALCQQGELHDTKQLSKGLLVTLRKSISSNMTNDERRVVSEIVNVLVCVSPDSNEIIMTLLTLLAHKDLKLRSMVLCLLKEMGVKEADPWLVLQVDSWGSIARDQTDCWESLSEMAAEWLDCLTSKYQMQNRAIFLTETGNKNLFTCVDVLNYFCQERAESLNAPPIPQEGRKRTVLLLPKSLRSKPIQRLGETYTMSRIRRPPGVILPPLPNRPVLMGFTRFLTLPLPKVSPLPFRVHADQHRLEASPRRYFLLEQSYVNYYR</sequence>
<dbReference type="PANTHER" id="PTHR45532">
    <property type="entry name" value="WD REPEAT-CONTAINING PROTEIN 97"/>
    <property type="match status" value="1"/>
</dbReference>
<feature type="repeat" description="WD" evidence="1">
    <location>
        <begin position="599"/>
        <end position="631"/>
    </location>
</feature>
<dbReference type="PROSITE" id="PS50082">
    <property type="entry name" value="WD_REPEATS_2"/>
    <property type="match status" value="4"/>
</dbReference>
<keyword evidence="1" id="KW-0853">WD repeat</keyword>
<dbReference type="Ensembl" id="ENSELUT00000013237.3">
    <property type="protein sequence ID" value="ENSELUP00000028498.3"/>
    <property type="gene ID" value="ENSELUG00000005114.3"/>
</dbReference>
<dbReference type="InterPro" id="IPR001680">
    <property type="entry name" value="WD40_rpt"/>
</dbReference>
<protein>
    <recommendedName>
        <fullName evidence="5">WD repeat domain 97</fullName>
    </recommendedName>
</protein>
<dbReference type="SMART" id="SM00320">
    <property type="entry name" value="WD40"/>
    <property type="match status" value="4"/>
</dbReference>
<dbReference type="PANTHER" id="PTHR45532:SF1">
    <property type="entry name" value="WD REPEAT-CONTAINING PROTEIN 97"/>
    <property type="match status" value="1"/>
</dbReference>
<evidence type="ECO:0000256" key="1">
    <source>
        <dbReference type="PROSITE-ProRule" id="PRU00221"/>
    </source>
</evidence>
<feature type="repeat" description="WD" evidence="1">
    <location>
        <begin position="193"/>
        <end position="224"/>
    </location>
</feature>
<evidence type="ECO:0000313" key="4">
    <source>
        <dbReference type="Proteomes" id="UP000265140"/>
    </source>
</evidence>
<dbReference type="Bgee" id="ENSELUG00000005114">
    <property type="expression patterns" value="Expressed in testis and 1 other cell type or tissue"/>
</dbReference>
<evidence type="ECO:0000256" key="2">
    <source>
        <dbReference type="SAM" id="MobiDB-lite"/>
    </source>
</evidence>
<reference evidence="4" key="1">
    <citation type="journal article" date="2014" name="PLoS ONE">
        <title>The genome and linkage map of the northern pike (Esox lucius): conserved synteny revealed between the salmonid sister group and the Neoteleostei.</title>
        <authorList>
            <person name="Rondeau E.B."/>
            <person name="Minkley D.R."/>
            <person name="Leong J.S."/>
            <person name="Messmer A.M."/>
            <person name="Jantzen J.R."/>
            <person name="von Schalburg K.R."/>
            <person name="Lemon C."/>
            <person name="Bird N.H."/>
            <person name="Koop B.F."/>
        </authorList>
    </citation>
    <scope>NUCLEOTIDE SEQUENCE</scope>
</reference>
<feature type="repeat" description="WD" evidence="1">
    <location>
        <begin position="506"/>
        <end position="539"/>
    </location>
</feature>
<feature type="compositionally biased region" description="Pro residues" evidence="2">
    <location>
        <begin position="939"/>
        <end position="956"/>
    </location>
</feature>
<dbReference type="STRING" id="8010.ENSELUP00000028498"/>
<dbReference type="InterPro" id="IPR015943">
    <property type="entry name" value="WD40/YVTN_repeat-like_dom_sf"/>
</dbReference>
<feature type="region of interest" description="Disordered" evidence="2">
    <location>
        <begin position="910"/>
        <end position="957"/>
    </location>
</feature>
<dbReference type="Proteomes" id="UP000265140">
    <property type="component" value="Chromosome 21"/>
</dbReference>
<dbReference type="Gene3D" id="2.130.10.10">
    <property type="entry name" value="YVTN repeat-like/Quinoprotein amine dehydrogenase"/>
    <property type="match status" value="3"/>
</dbReference>
<reference evidence="3" key="2">
    <citation type="submission" date="2020-02" db="EMBL/GenBank/DDBJ databases">
        <title>Esox lucius (northern pike) genome, fEsoLuc1, primary haplotype.</title>
        <authorList>
            <person name="Myers G."/>
            <person name="Karagic N."/>
            <person name="Meyer A."/>
            <person name="Pippel M."/>
            <person name="Reichard M."/>
            <person name="Winkler S."/>
            <person name="Tracey A."/>
            <person name="Sims Y."/>
            <person name="Howe K."/>
            <person name="Rhie A."/>
            <person name="Formenti G."/>
            <person name="Durbin R."/>
            <person name="Fedrigo O."/>
            <person name="Jarvis E.D."/>
        </authorList>
    </citation>
    <scope>NUCLEOTIDE SEQUENCE [LARGE SCALE GENOMIC DNA]</scope>
</reference>
<keyword evidence="4" id="KW-1185">Reference proteome</keyword>
<feature type="repeat" description="WD" evidence="1">
    <location>
        <begin position="234"/>
        <end position="275"/>
    </location>
</feature>
<dbReference type="SUPFAM" id="SSF50978">
    <property type="entry name" value="WD40 repeat-like"/>
    <property type="match status" value="1"/>
</dbReference>
<reference evidence="3" key="4">
    <citation type="submission" date="2025-09" db="UniProtKB">
        <authorList>
            <consortium name="Ensembl"/>
        </authorList>
    </citation>
    <scope>IDENTIFICATION</scope>
</reference>
<feature type="region of interest" description="Disordered" evidence="2">
    <location>
        <begin position="689"/>
        <end position="723"/>
    </location>
</feature>
<evidence type="ECO:0008006" key="5">
    <source>
        <dbReference type="Google" id="ProtNLM"/>
    </source>
</evidence>
<organism evidence="3 4">
    <name type="scientific">Esox lucius</name>
    <name type="common">Northern pike</name>
    <dbReference type="NCBI Taxonomy" id="8010"/>
    <lineage>
        <taxon>Eukaryota</taxon>
        <taxon>Metazoa</taxon>
        <taxon>Chordata</taxon>
        <taxon>Craniata</taxon>
        <taxon>Vertebrata</taxon>
        <taxon>Euteleostomi</taxon>
        <taxon>Actinopterygii</taxon>
        <taxon>Neopterygii</taxon>
        <taxon>Teleostei</taxon>
        <taxon>Protacanthopterygii</taxon>
        <taxon>Esociformes</taxon>
        <taxon>Esocidae</taxon>
        <taxon>Esox</taxon>
    </lineage>
</organism>
<dbReference type="InterPro" id="IPR036322">
    <property type="entry name" value="WD40_repeat_dom_sf"/>
</dbReference>
<name>A0A3P8ZJ67_ESOLU</name>